<feature type="region of interest" description="Disordered" evidence="11">
    <location>
        <begin position="29"/>
        <end position="48"/>
    </location>
</feature>
<dbReference type="SUPFAM" id="SSF56519">
    <property type="entry name" value="Penicillin binding protein dimerisation domain"/>
    <property type="match status" value="1"/>
</dbReference>
<evidence type="ECO:0000256" key="10">
    <source>
        <dbReference type="ARBA" id="ARBA00023316"/>
    </source>
</evidence>
<keyword evidence="6" id="KW-0133">Cell shape</keyword>
<dbReference type="InterPro" id="IPR007887">
    <property type="entry name" value="MecA_N"/>
</dbReference>
<evidence type="ECO:0000256" key="9">
    <source>
        <dbReference type="ARBA" id="ARBA00023136"/>
    </source>
</evidence>
<keyword evidence="4" id="KW-1003">Cell membrane</keyword>
<evidence type="ECO:0000313" key="15">
    <source>
        <dbReference type="EMBL" id="GAP39125.1"/>
    </source>
</evidence>
<dbReference type="GO" id="GO:0071555">
    <property type="term" value="P:cell wall organization"/>
    <property type="evidence" value="ECO:0007669"/>
    <property type="project" value="UniProtKB-KW"/>
</dbReference>
<keyword evidence="7" id="KW-0573">Peptidoglycan synthesis</keyword>
<dbReference type="Pfam" id="PF05223">
    <property type="entry name" value="MecA_N"/>
    <property type="match status" value="1"/>
</dbReference>
<feature type="domain" description="NTF2-like N-terminal transpeptidase" evidence="14">
    <location>
        <begin position="58"/>
        <end position="167"/>
    </location>
</feature>
<dbReference type="SUPFAM" id="SSF56601">
    <property type="entry name" value="beta-lactamase/transpeptidase-like"/>
    <property type="match status" value="1"/>
</dbReference>
<evidence type="ECO:0000256" key="5">
    <source>
        <dbReference type="ARBA" id="ARBA00022692"/>
    </source>
</evidence>
<dbReference type="PROSITE" id="PS51257">
    <property type="entry name" value="PROKAR_LIPOPROTEIN"/>
    <property type="match status" value="1"/>
</dbReference>
<accession>A0A0K8PAF2</accession>
<keyword evidence="16" id="KW-1185">Reference proteome</keyword>
<evidence type="ECO:0000313" key="16">
    <source>
        <dbReference type="Proteomes" id="UP000053370"/>
    </source>
</evidence>
<dbReference type="GO" id="GO:0005886">
    <property type="term" value="C:plasma membrane"/>
    <property type="evidence" value="ECO:0007669"/>
    <property type="project" value="UniProtKB-SubCell"/>
</dbReference>
<dbReference type="AlphaFoldDB" id="A0A0K8PAF2"/>
<keyword evidence="15" id="KW-0131">Cell cycle</keyword>
<dbReference type="SUPFAM" id="SSF54427">
    <property type="entry name" value="NTF2-like"/>
    <property type="match status" value="1"/>
</dbReference>
<dbReference type="GO" id="GO:0071972">
    <property type="term" value="F:peptidoglycan L,D-transpeptidase activity"/>
    <property type="evidence" value="ECO:0007669"/>
    <property type="project" value="TreeGrafter"/>
</dbReference>
<evidence type="ECO:0000256" key="8">
    <source>
        <dbReference type="ARBA" id="ARBA00022989"/>
    </source>
</evidence>
<dbReference type="GO" id="GO:0009252">
    <property type="term" value="P:peptidoglycan biosynthetic process"/>
    <property type="evidence" value="ECO:0007669"/>
    <property type="project" value="UniProtKB-KW"/>
</dbReference>
<feature type="region of interest" description="Disordered" evidence="11">
    <location>
        <begin position="733"/>
        <end position="756"/>
    </location>
</feature>
<dbReference type="STRING" id="1678840.ATC1_1144"/>
<dbReference type="Proteomes" id="UP000053370">
    <property type="component" value="Unassembled WGS sequence"/>
</dbReference>
<proteinExistence type="inferred from homology"/>
<keyword evidence="9" id="KW-0472">Membrane</keyword>
<evidence type="ECO:0000256" key="2">
    <source>
        <dbReference type="ARBA" id="ARBA00004236"/>
    </source>
</evidence>
<keyword evidence="8" id="KW-1133">Transmembrane helix</keyword>
<dbReference type="OrthoDB" id="9770103at2"/>
<dbReference type="Gene3D" id="3.30.1390.30">
    <property type="entry name" value="Penicillin-binding protein 2a, domain 3"/>
    <property type="match status" value="1"/>
</dbReference>
<keyword evidence="15" id="KW-0132">Cell division</keyword>
<dbReference type="EMBL" id="DF968179">
    <property type="protein sequence ID" value="GAP39125.1"/>
    <property type="molecule type" value="Genomic_DNA"/>
</dbReference>
<keyword evidence="5" id="KW-0812">Transmembrane</keyword>
<feature type="domain" description="Penicillin-binding protein transpeptidase" evidence="12">
    <location>
        <begin position="379"/>
        <end position="705"/>
    </location>
</feature>
<dbReference type="PANTHER" id="PTHR30627">
    <property type="entry name" value="PEPTIDOGLYCAN D,D-TRANSPEPTIDASE"/>
    <property type="match status" value="1"/>
</dbReference>
<feature type="compositionally biased region" description="Pro residues" evidence="11">
    <location>
        <begin position="29"/>
        <end position="44"/>
    </location>
</feature>
<feature type="domain" description="Penicillin-binding protein dimerisation" evidence="13">
    <location>
        <begin position="177"/>
        <end position="345"/>
    </location>
</feature>
<dbReference type="RefSeq" id="WP_062276831.1">
    <property type="nucleotide sequence ID" value="NZ_DF968179.1"/>
</dbReference>
<protein>
    <submittedName>
        <fullName evidence="15">Cell division protein FtsI</fullName>
    </submittedName>
</protein>
<evidence type="ECO:0000256" key="4">
    <source>
        <dbReference type="ARBA" id="ARBA00022475"/>
    </source>
</evidence>
<evidence type="ECO:0000259" key="13">
    <source>
        <dbReference type="Pfam" id="PF03717"/>
    </source>
</evidence>
<comment type="subcellular location">
    <subcellularLocation>
        <location evidence="2">Cell membrane</location>
    </subcellularLocation>
    <subcellularLocation>
        <location evidence="1">Membrane</location>
        <topology evidence="1">Single-pass membrane protein</topology>
    </subcellularLocation>
</comment>
<dbReference type="PANTHER" id="PTHR30627:SF2">
    <property type="entry name" value="PEPTIDOGLYCAN D,D-TRANSPEPTIDASE MRDA"/>
    <property type="match status" value="1"/>
</dbReference>
<gene>
    <name evidence="15" type="ORF">ATC1_1144</name>
</gene>
<dbReference type="GO" id="GO:0051301">
    <property type="term" value="P:cell division"/>
    <property type="evidence" value="ECO:0007669"/>
    <property type="project" value="UniProtKB-KW"/>
</dbReference>
<evidence type="ECO:0000256" key="3">
    <source>
        <dbReference type="ARBA" id="ARBA00007171"/>
    </source>
</evidence>
<name>A0A0K8PAF2_9CHLR</name>
<dbReference type="GO" id="GO:0046677">
    <property type="term" value="P:response to antibiotic"/>
    <property type="evidence" value="ECO:0007669"/>
    <property type="project" value="InterPro"/>
</dbReference>
<dbReference type="Pfam" id="PF03717">
    <property type="entry name" value="PBP_dimer"/>
    <property type="match status" value="1"/>
</dbReference>
<organism evidence="15">
    <name type="scientific">Flexilinea flocculi</name>
    <dbReference type="NCBI Taxonomy" id="1678840"/>
    <lineage>
        <taxon>Bacteria</taxon>
        <taxon>Bacillati</taxon>
        <taxon>Chloroflexota</taxon>
        <taxon>Anaerolineae</taxon>
        <taxon>Anaerolineales</taxon>
        <taxon>Anaerolineaceae</taxon>
        <taxon>Flexilinea</taxon>
    </lineage>
</organism>
<dbReference type="GO" id="GO:0008658">
    <property type="term" value="F:penicillin binding"/>
    <property type="evidence" value="ECO:0007669"/>
    <property type="project" value="InterPro"/>
</dbReference>
<evidence type="ECO:0000256" key="6">
    <source>
        <dbReference type="ARBA" id="ARBA00022960"/>
    </source>
</evidence>
<dbReference type="InterPro" id="IPR005311">
    <property type="entry name" value="PBP_dimer"/>
</dbReference>
<reference evidence="15" key="1">
    <citation type="journal article" date="2015" name="Genome Announc.">
        <title>Draft Genome Sequence of Anaerolineae Strain TC1, a Novel Isolate from a Methanogenic Wastewater Treatment System.</title>
        <authorList>
            <person name="Matsuura N."/>
            <person name="Tourlousse D.M."/>
            <person name="Sun L."/>
            <person name="Toyonaga M."/>
            <person name="Kuroda K."/>
            <person name="Ohashi A."/>
            <person name="Cruz R."/>
            <person name="Yamaguchi T."/>
            <person name="Sekiguchi Y."/>
        </authorList>
    </citation>
    <scope>NUCLEOTIDE SEQUENCE [LARGE SCALE GENOMIC DNA]</scope>
    <source>
        <strain evidence="15">TC1</strain>
    </source>
</reference>
<dbReference type="Gene3D" id="3.10.450.100">
    <property type="entry name" value="NTF2-like, domain 1"/>
    <property type="match status" value="1"/>
</dbReference>
<dbReference type="InterPro" id="IPR032710">
    <property type="entry name" value="NTF2-like_dom_sf"/>
</dbReference>
<dbReference type="InterPro" id="IPR050515">
    <property type="entry name" value="Beta-lactam/transpept"/>
</dbReference>
<evidence type="ECO:0000256" key="11">
    <source>
        <dbReference type="SAM" id="MobiDB-lite"/>
    </source>
</evidence>
<keyword evidence="10" id="KW-0961">Cell wall biogenesis/degradation</keyword>
<evidence type="ECO:0000259" key="14">
    <source>
        <dbReference type="Pfam" id="PF05223"/>
    </source>
</evidence>
<dbReference type="InterPro" id="IPR012338">
    <property type="entry name" value="Beta-lactam/transpept-like"/>
</dbReference>
<dbReference type="Pfam" id="PF00905">
    <property type="entry name" value="Transpeptidase"/>
    <property type="match status" value="1"/>
</dbReference>
<evidence type="ECO:0000259" key="12">
    <source>
        <dbReference type="Pfam" id="PF00905"/>
    </source>
</evidence>
<evidence type="ECO:0000256" key="7">
    <source>
        <dbReference type="ARBA" id="ARBA00022984"/>
    </source>
</evidence>
<evidence type="ECO:0000256" key="1">
    <source>
        <dbReference type="ARBA" id="ARBA00004167"/>
    </source>
</evidence>
<dbReference type="Gene3D" id="3.90.1310.10">
    <property type="entry name" value="Penicillin-binding protein 2a (Domain 2)"/>
    <property type="match status" value="1"/>
</dbReference>
<dbReference type="InterPro" id="IPR001460">
    <property type="entry name" value="PCN-bd_Tpept"/>
</dbReference>
<dbReference type="Gene3D" id="3.40.710.10">
    <property type="entry name" value="DD-peptidase/beta-lactamase superfamily"/>
    <property type="match status" value="1"/>
</dbReference>
<comment type="similarity">
    <text evidence="3">Belongs to the transpeptidase family.</text>
</comment>
<sequence>MKRIIPLILIFSFLISSCGIFPSLKPKDTPLPPTPIPSDTPLPDPKTMTTAVPESRISAEAFLSAWKAEDYVTMYNMLSQVTRDTISYDDFALRYKDTAINMTLDELNYAITSVLTNPGSAQVGYKIDFITHAAGVISRDMVMNLTFEAKDWKILWDDGMIMPELRGGNKLAMEITVPSRGTIYDINGIPLASEAEAYAIGVVPASIPSNRWTSLINELSRLTGKTTFVITQILEEANQYDYVIVGEVPAATLEERYSVISGYEGVYLNRYTASRYYFDGGVAPHLVGYVQPIGADEADQMKRNGYRIDERIGRLGIEKWGQDQLDGERGAALYVVDPNGNAITRLSKTDPLAANTIYTTFDEDFQYDLQRAIAGFNAAVVVLERDTGRVLGLASSPTFDPNLLDFNNYNSFYSGDLLYGNNRPMYNRATQGQYPLGSVFKIISMAAALETGIYNINDTYECGYEFNELDGVTLTDWTLEHDIPPSGTLTLGEGLMRSCNPWFYKIGLELYRRVGPDALSSMARGFGLGSLTGIGEIEEEPGNVETPKDEYSSVQLGIGQSTLLVTPLQVARFVAAVGNGGTLYRPQVVEQIVDPAGNVVYAFQPEEQGKLPVSEKNLGYIKDAMLSVTSNVRGTAYNTFKFVKQKIWGKTGTAQTSPGALPNAWFAGFTDEEDPEKPNIAIAVLVENIGEGSDFAAPIFRRVLELYYNGQASMLYNWEAGVYITKTPTPTPTITPTPVPTKAPWQITPETDETGE</sequence>
<dbReference type="GO" id="GO:0008360">
    <property type="term" value="P:regulation of cell shape"/>
    <property type="evidence" value="ECO:0007669"/>
    <property type="project" value="UniProtKB-KW"/>
</dbReference>
<dbReference type="InterPro" id="IPR036138">
    <property type="entry name" value="PBP_dimer_sf"/>
</dbReference>